<reference evidence="5 6" key="1">
    <citation type="submission" date="2024-01" db="EMBL/GenBank/DDBJ databases">
        <title>The complete chloroplast genome sequence of Lithospermum erythrorhizon: insights into the phylogenetic relationship among Boraginaceae species and the maternal lineages of purple gromwells.</title>
        <authorList>
            <person name="Okada T."/>
            <person name="Watanabe K."/>
        </authorList>
    </citation>
    <scope>NUCLEOTIDE SEQUENCE [LARGE SCALE GENOMIC DNA]</scope>
</reference>
<dbReference type="EMBL" id="BAABME010003914">
    <property type="protein sequence ID" value="GAA0160541.1"/>
    <property type="molecule type" value="Genomic_DNA"/>
</dbReference>
<dbReference type="AlphaFoldDB" id="A0AAV3QAZ9"/>
<feature type="region of interest" description="Disordered" evidence="4">
    <location>
        <begin position="376"/>
        <end position="413"/>
    </location>
</feature>
<comment type="similarity">
    <text evidence="2">Belongs to the CENP-C/MIF2 family.</text>
</comment>
<evidence type="ECO:0000313" key="6">
    <source>
        <dbReference type="Proteomes" id="UP001454036"/>
    </source>
</evidence>
<feature type="region of interest" description="Disordered" evidence="4">
    <location>
        <begin position="329"/>
        <end position="353"/>
    </location>
</feature>
<dbReference type="GO" id="GO:0051455">
    <property type="term" value="P:spindle attachment to meiosis I kinetochore"/>
    <property type="evidence" value="ECO:0007669"/>
    <property type="project" value="TreeGrafter"/>
</dbReference>
<evidence type="ECO:0000256" key="3">
    <source>
        <dbReference type="ARBA" id="ARBA00023242"/>
    </source>
</evidence>
<dbReference type="GO" id="GO:0005634">
    <property type="term" value="C:nucleus"/>
    <property type="evidence" value="ECO:0007669"/>
    <property type="project" value="UniProtKB-SubCell"/>
</dbReference>
<gene>
    <name evidence="5" type="ORF">LIER_17075</name>
</gene>
<keyword evidence="6" id="KW-1185">Reference proteome</keyword>
<dbReference type="GO" id="GO:0051382">
    <property type="term" value="P:kinetochore assembly"/>
    <property type="evidence" value="ECO:0007669"/>
    <property type="project" value="InterPro"/>
</dbReference>
<dbReference type="GO" id="GO:0019237">
    <property type="term" value="F:centromeric DNA binding"/>
    <property type="evidence" value="ECO:0007669"/>
    <property type="project" value="InterPro"/>
</dbReference>
<proteinExistence type="inferred from homology"/>
<organism evidence="5 6">
    <name type="scientific">Lithospermum erythrorhizon</name>
    <name type="common">Purple gromwell</name>
    <name type="synonym">Lithospermum officinale var. erythrorhizon</name>
    <dbReference type="NCBI Taxonomy" id="34254"/>
    <lineage>
        <taxon>Eukaryota</taxon>
        <taxon>Viridiplantae</taxon>
        <taxon>Streptophyta</taxon>
        <taxon>Embryophyta</taxon>
        <taxon>Tracheophyta</taxon>
        <taxon>Spermatophyta</taxon>
        <taxon>Magnoliopsida</taxon>
        <taxon>eudicotyledons</taxon>
        <taxon>Gunneridae</taxon>
        <taxon>Pentapetalae</taxon>
        <taxon>asterids</taxon>
        <taxon>lamiids</taxon>
        <taxon>Boraginales</taxon>
        <taxon>Boraginaceae</taxon>
        <taxon>Boraginoideae</taxon>
        <taxon>Lithospermeae</taxon>
        <taxon>Lithospermum</taxon>
    </lineage>
</organism>
<evidence type="ECO:0000313" key="5">
    <source>
        <dbReference type="EMBL" id="GAA0160541.1"/>
    </source>
</evidence>
<comment type="caution">
    <text evidence="5">The sequence shown here is derived from an EMBL/GenBank/DDBJ whole genome shotgun (WGS) entry which is preliminary data.</text>
</comment>
<dbReference type="InterPro" id="IPR028386">
    <property type="entry name" value="CENP-C/Mif2/cnp3"/>
</dbReference>
<dbReference type="Proteomes" id="UP001454036">
    <property type="component" value="Unassembled WGS sequence"/>
</dbReference>
<evidence type="ECO:0000256" key="4">
    <source>
        <dbReference type="SAM" id="MobiDB-lite"/>
    </source>
</evidence>
<evidence type="ECO:0008006" key="7">
    <source>
        <dbReference type="Google" id="ProtNLM"/>
    </source>
</evidence>
<dbReference type="PANTHER" id="PTHR16684:SF11">
    <property type="entry name" value="CENTROMERE PROTEIN C"/>
    <property type="match status" value="1"/>
</dbReference>
<comment type="subcellular location">
    <subcellularLocation>
        <location evidence="1">Nucleus</location>
    </subcellularLocation>
</comment>
<evidence type="ECO:0000256" key="1">
    <source>
        <dbReference type="ARBA" id="ARBA00004123"/>
    </source>
</evidence>
<feature type="region of interest" description="Disordered" evidence="4">
    <location>
        <begin position="195"/>
        <end position="228"/>
    </location>
</feature>
<keyword evidence="3" id="KW-0539">Nucleus</keyword>
<evidence type="ECO:0000256" key="2">
    <source>
        <dbReference type="ARBA" id="ARBA00010291"/>
    </source>
</evidence>
<name>A0AAV3QAZ9_LITER</name>
<feature type="compositionally biased region" description="Polar residues" evidence="4">
    <location>
        <begin position="386"/>
        <end position="402"/>
    </location>
</feature>
<dbReference type="PANTHER" id="PTHR16684">
    <property type="entry name" value="CENTROMERE PROTEIN C"/>
    <property type="match status" value="1"/>
</dbReference>
<dbReference type="GO" id="GO:0000776">
    <property type="term" value="C:kinetochore"/>
    <property type="evidence" value="ECO:0007669"/>
    <property type="project" value="InterPro"/>
</dbReference>
<protein>
    <recommendedName>
        <fullName evidence="7">Centromere protein C</fullName>
    </recommendedName>
</protein>
<accession>A0AAV3QAZ9</accession>
<dbReference type="GO" id="GO:0051315">
    <property type="term" value="P:attachment of mitotic spindle microtubules to kinetochore"/>
    <property type="evidence" value="ECO:0007669"/>
    <property type="project" value="TreeGrafter"/>
</dbReference>
<sequence length="698" mass="77206">MASEPPDSERVDPLSHIRGLSQFPNSIRVSSDSNHLDSIHQTIKSLGVNNPEKVLEEAKKIVDGDSELLNSNYATFIASMGIEDASLEMENEKPLQRRPGFGRRRAKFSMKRNSSQPDSSLLTSFDVAKFPDPEEFFSELQKHENAQKEIKRLMGVSSIDEDIPPHNALKRRPGILGDRRRSVNYKYHRAKVISETEETDVPSPEPIELTVPKPPNNNSHETNSDFNVELPDYDAAGPKTEHEVNMILDELLSSNTEDLDGYGAVSLLQERLNIKPIDLSTLSIPNFNDTEKIDYVSLGKNLPLPQKSSFSVEDFMQGTPLTQKQMVRSANRSLESSTPRNLLGSLSLESSTPRNLLGSLSELRKRVMQSNPLGDLFSPLDIDLTEPTNSQPDQGSKPTDPNTGLGERSTEGSLAGVSIGKILSRQSSHIDVAENISHINFFVNDDGNEINGNIDHKSTGNAGVDSLMDGPPQEKENVEVAPNLSMPSFQGPERTGNDTTNKIIDNHEPSLMEENVSRPERTGNDTTNSSIDNHAPSLMEENVKDVPSAILSAQVDISCKESMIPDNVEVEVDPKSLDGPHADAANDCTSEMLPTVRVSISEKETEKLPSKDQEHKRRKTAVGILERKSLSKRQSILAGGTTFESGVRRSKRIKTRPLEYWKGERLLYAWVNGSLKLTGMQYISPSKDNGILKVKSFI</sequence>
<feature type="compositionally biased region" description="Polar residues" evidence="4">
    <location>
        <begin position="216"/>
        <end position="226"/>
    </location>
</feature>
<feature type="region of interest" description="Disordered" evidence="4">
    <location>
        <begin position="507"/>
        <end position="534"/>
    </location>
</feature>
<feature type="region of interest" description="Disordered" evidence="4">
    <location>
        <begin position="452"/>
        <end position="475"/>
    </location>
</feature>
<feature type="compositionally biased region" description="Polar residues" evidence="4">
    <location>
        <begin position="329"/>
        <end position="340"/>
    </location>
</feature>
<feature type="compositionally biased region" description="Basic and acidic residues" evidence="4">
    <location>
        <begin position="507"/>
        <end position="523"/>
    </location>
</feature>